<dbReference type="Proteomes" id="UP000266172">
    <property type="component" value="Unassembled WGS sequence"/>
</dbReference>
<organism evidence="1 2">
    <name type="scientific">Roseburia hominis</name>
    <dbReference type="NCBI Taxonomy" id="301301"/>
    <lineage>
        <taxon>Bacteria</taxon>
        <taxon>Bacillati</taxon>
        <taxon>Bacillota</taxon>
        <taxon>Clostridia</taxon>
        <taxon>Lachnospirales</taxon>
        <taxon>Lachnospiraceae</taxon>
        <taxon>Roseburia</taxon>
    </lineage>
</organism>
<dbReference type="GO" id="GO:0016791">
    <property type="term" value="F:phosphatase activity"/>
    <property type="evidence" value="ECO:0007669"/>
    <property type="project" value="TreeGrafter"/>
</dbReference>
<dbReference type="InterPro" id="IPR023214">
    <property type="entry name" value="HAD_sf"/>
</dbReference>
<dbReference type="EMBL" id="QRVL01000026">
    <property type="protein sequence ID" value="RGS36002.1"/>
    <property type="molecule type" value="Genomic_DNA"/>
</dbReference>
<proteinExistence type="predicted"/>
<dbReference type="GO" id="GO:0005829">
    <property type="term" value="C:cytosol"/>
    <property type="evidence" value="ECO:0007669"/>
    <property type="project" value="TreeGrafter"/>
</dbReference>
<dbReference type="SFLD" id="SFLDG01144">
    <property type="entry name" value="C2.B.4:_PGP_Like"/>
    <property type="match status" value="1"/>
</dbReference>
<name>A0A395V5F9_9FIRM</name>
<comment type="caution">
    <text evidence="1">The sequence shown here is derived from an EMBL/GenBank/DDBJ whole genome shotgun (WGS) entry which is preliminary data.</text>
</comment>
<dbReference type="InterPro" id="IPR006379">
    <property type="entry name" value="HAD-SF_hydro_IIB"/>
</dbReference>
<dbReference type="InterPro" id="IPR036412">
    <property type="entry name" value="HAD-like_sf"/>
</dbReference>
<dbReference type="InterPro" id="IPR000150">
    <property type="entry name" value="Cof"/>
</dbReference>
<evidence type="ECO:0000313" key="2">
    <source>
        <dbReference type="Proteomes" id="UP000266172"/>
    </source>
</evidence>
<reference evidence="1 2" key="1">
    <citation type="submission" date="2018-08" db="EMBL/GenBank/DDBJ databases">
        <title>A genome reference for cultivated species of the human gut microbiota.</title>
        <authorList>
            <person name="Zou Y."/>
            <person name="Xue W."/>
            <person name="Luo G."/>
        </authorList>
    </citation>
    <scope>NUCLEOTIDE SEQUENCE [LARGE SCALE GENOMIC DNA]</scope>
    <source>
        <strain evidence="1 2">AF22-12AC</strain>
    </source>
</reference>
<dbReference type="GO" id="GO:0000287">
    <property type="term" value="F:magnesium ion binding"/>
    <property type="evidence" value="ECO:0007669"/>
    <property type="project" value="TreeGrafter"/>
</dbReference>
<dbReference type="NCBIfam" id="TIGR01484">
    <property type="entry name" value="HAD-SF-IIB"/>
    <property type="match status" value="1"/>
</dbReference>
<dbReference type="Gene3D" id="3.40.50.1000">
    <property type="entry name" value="HAD superfamily/HAD-like"/>
    <property type="match status" value="1"/>
</dbReference>
<dbReference type="CDD" id="cd07518">
    <property type="entry name" value="HAD_YbiV-Like"/>
    <property type="match status" value="1"/>
</dbReference>
<protein>
    <submittedName>
        <fullName evidence="1">HAD family hydrolase</fullName>
    </submittedName>
</protein>
<keyword evidence="1" id="KW-0378">Hydrolase</keyword>
<dbReference type="Gene3D" id="3.30.1240.10">
    <property type="match status" value="1"/>
</dbReference>
<dbReference type="PANTHER" id="PTHR10000:SF53">
    <property type="entry name" value="5-AMINO-6-(5-PHOSPHO-D-RIBITYLAMINO)URACIL PHOSPHATASE YBJI-RELATED"/>
    <property type="match status" value="1"/>
</dbReference>
<sequence length="264" mass="29729">MIKLIATDVDGTLVKDGTMQIDPEYMTVIKELVQKGIIFAVCSGRQFISERKLFAPIKDQLLYITDGGTVVRTPQEILMVHTMPRDVWSGMCRMVQEQMPHCDCFVATPDYCLAEDAGSRMFHWLRDSYGYDIREAERLADIPEQDIIKFTVYHKSACEEMCAPLFTPAWKDKAQLTAAGKEWMDCNPPGANKGTAIEFVQKHFGISPEETCTFGDNLNDIEMLQNSGMSYAVANAREEVIAAAKDTCAPYWENGVLQILKTFL</sequence>
<dbReference type="SUPFAM" id="SSF56784">
    <property type="entry name" value="HAD-like"/>
    <property type="match status" value="1"/>
</dbReference>
<dbReference type="Pfam" id="PF08282">
    <property type="entry name" value="Hydrolase_3"/>
    <property type="match status" value="1"/>
</dbReference>
<dbReference type="RefSeq" id="WP_118098639.1">
    <property type="nucleotide sequence ID" value="NZ_QRVL01000026.1"/>
</dbReference>
<evidence type="ECO:0000313" key="1">
    <source>
        <dbReference type="EMBL" id="RGS36002.1"/>
    </source>
</evidence>
<dbReference type="SFLD" id="SFLDG01140">
    <property type="entry name" value="C2.B:_Phosphomannomutase_and_P"/>
    <property type="match status" value="1"/>
</dbReference>
<dbReference type="NCBIfam" id="TIGR00099">
    <property type="entry name" value="Cof-subfamily"/>
    <property type="match status" value="1"/>
</dbReference>
<dbReference type="AlphaFoldDB" id="A0A395V5F9"/>
<accession>A0A395V5F9</accession>
<dbReference type="PANTHER" id="PTHR10000">
    <property type="entry name" value="PHOSPHOSERINE PHOSPHATASE"/>
    <property type="match status" value="1"/>
</dbReference>
<gene>
    <name evidence="1" type="ORF">DWX93_16210</name>
</gene>
<dbReference type="SFLD" id="SFLDS00003">
    <property type="entry name" value="Haloacid_Dehalogenase"/>
    <property type="match status" value="1"/>
</dbReference>